<sequence>MDKSYSQWHTQNSTNKPPLAALYQSAEPIRWSGSMIYPMFTERLGPAPLALTLTLLSAAPPAGLRGHGMALAVVNGFVDLEGRQTDNVDVWSTALHGGVTFELTPTGPAATFTLTPVWVDELGIKKSWSGNYGILVEDVPDGRIALWCSIGEGPPNFANLVVGFSTAPVPRSEPAALPEQPHALPEPPETPQPQDQALPVYRLDERRVEAAPVPTTEPPRPANSPEVGYRNALYDLAEAMYNRGEEDQACELWQQAAAAGHPIAAYDLGVVRLRRGDVAGAESWWRSAARLREPRAMAGLAELLARQGDHAEAERWRVHAAEERATQSGHSMS</sequence>
<name>A0ABV3FSP0_9NOCA</name>
<accession>A0ABV3FSP0</accession>
<dbReference type="Proteomes" id="UP001551695">
    <property type="component" value="Unassembled WGS sequence"/>
</dbReference>
<dbReference type="Gene3D" id="1.25.40.10">
    <property type="entry name" value="Tetratricopeptide repeat domain"/>
    <property type="match status" value="1"/>
</dbReference>
<organism evidence="2 3">
    <name type="scientific">Nocardia aurea</name>
    <dbReference type="NCBI Taxonomy" id="2144174"/>
    <lineage>
        <taxon>Bacteria</taxon>
        <taxon>Bacillati</taxon>
        <taxon>Actinomycetota</taxon>
        <taxon>Actinomycetes</taxon>
        <taxon>Mycobacteriales</taxon>
        <taxon>Nocardiaceae</taxon>
        <taxon>Nocardia</taxon>
    </lineage>
</organism>
<proteinExistence type="predicted"/>
<evidence type="ECO:0000313" key="2">
    <source>
        <dbReference type="EMBL" id="MEV0708420.1"/>
    </source>
</evidence>
<dbReference type="InterPro" id="IPR011990">
    <property type="entry name" value="TPR-like_helical_dom_sf"/>
</dbReference>
<keyword evidence="3" id="KW-1185">Reference proteome</keyword>
<dbReference type="Pfam" id="PF07721">
    <property type="entry name" value="TPR_4"/>
    <property type="match status" value="3"/>
</dbReference>
<dbReference type="SUPFAM" id="SSF81901">
    <property type="entry name" value="HCP-like"/>
    <property type="match status" value="1"/>
</dbReference>
<dbReference type="RefSeq" id="WP_355090881.1">
    <property type="nucleotide sequence ID" value="NZ_JBEXKW010000111.1"/>
</dbReference>
<comment type="caution">
    <text evidence="2">The sequence shown here is derived from an EMBL/GenBank/DDBJ whole genome shotgun (WGS) entry which is preliminary data.</text>
</comment>
<feature type="region of interest" description="Disordered" evidence="1">
    <location>
        <begin position="170"/>
        <end position="195"/>
    </location>
</feature>
<evidence type="ECO:0000256" key="1">
    <source>
        <dbReference type="SAM" id="MobiDB-lite"/>
    </source>
</evidence>
<protein>
    <submittedName>
        <fullName evidence="2">Tetratricopeptide repeat protein</fullName>
    </submittedName>
</protein>
<dbReference type="InterPro" id="IPR011717">
    <property type="entry name" value="TPR-4"/>
</dbReference>
<reference evidence="2 3" key="1">
    <citation type="submission" date="2024-06" db="EMBL/GenBank/DDBJ databases">
        <title>The Natural Products Discovery Center: Release of the First 8490 Sequenced Strains for Exploring Actinobacteria Biosynthetic Diversity.</title>
        <authorList>
            <person name="Kalkreuter E."/>
            <person name="Kautsar S.A."/>
            <person name="Yang D."/>
            <person name="Bader C.D."/>
            <person name="Teijaro C.N."/>
            <person name="Fluegel L."/>
            <person name="Davis C.M."/>
            <person name="Simpson J.R."/>
            <person name="Lauterbach L."/>
            <person name="Steele A.D."/>
            <person name="Gui C."/>
            <person name="Meng S."/>
            <person name="Li G."/>
            <person name="Viehrig K."/>
            <person name="Ye F."/>
            <person name="Su P."/>
            <person name="Kiefer A.F."/>
            <person name="Nichols A."/>
            <person name="Cepeda A.J."/>
            <person name="Yan W."/>
            <person name="Fan B."/>
            <person name="Jiang Y."/>
            <person name="Adhikari A."/>
            <person name="Zheng C.-J."/>
            <person name="Schuster L."/>
            <person name="Cowan T.M."/>
            <person name="Smanski M.J."/>
            <person name="Chevrette M.G."/>
            <person name="De Carvalho L.P.S."/>
            <person name="Shen B."/>
        </authorList>
    </citation>
    <scope>NUCLEOTIDE SEQUENCE [LARGE SCALE GENOMIC DNA]</scope>
    <source>
        <strain evidence="2 3">NPDC050403</strain>
    </source>
</reference>
<dbReference type="EMBL" id="JBFAKC010000005">
    <property type="protein sequence ID" value="MEV0708420.1"/>
    <property type="molecule type" value="Genomic_DNA"/>
</dbReference>
<gene>
    <name evidence="2" type="ORF">AB0I48_12705</name>
</gene>
<evidence type="ECO:0000313" key="3">
    <source>
        <dbReference type="Proteomes" id="UP001551695"/>
    </source>
</evidence>